<feature type="DNA-binding region" description="H-T-H motif" evidence="4">
    <location>
        <begin position="49"/>
        <end position="68"/>
    </location>
</feature>
<dbReference type="SUPFAM" id="SSF48498">
    <property type="entry name" value="Tetracyclin repressor-like, C-terminal domain"/>
    <property type="match status" value="1"/>
</dbReference>
<dbReference type="InterPro" id="IPR009057">
    <property type="entry name" value="Homeodomain-like_sf"/>
</dbReference>
<name>A0A7G7CS28_9CORY</name>
<dbReference type="Gene3D" id="1.10.357.10">
    <property type="entry name" value="Tetracycline Repressor, domain 2"/>
    <property type="match status" value="1"/>
</dbReference>
<evidence type="ECO:0000256" key="2">
    <source>
        <dbReference type="ARBA" id="ARBA00023125"/>
    </source>
</evidence>
<dbReference type="Proteomes" id="UP000515743">
    <property type="component" value="Chromosome"/>
</dbReference>
<dbReference type="PROSITE" id="PS50977">
    <property type="entry name" value="HTH_TETR_2"/>
    <property type="match status" value="1"/>
</dbReference>
<feature type="compositionally biased region" description="Polar residues" evidence="5">
    <location>
        <begin position="1"/>
        <end position="15"/>
    </location>
</feature>
<sequence length="213" mass="23478">MDSITRPPQASSVPSSARPAQRGRPGHSRDDVVRAAVKEFNVRGFEATTMGHVAESLGVSKPALYHHIESKEAILEESVGRALDGLEAVWDQANVGDYPAVERLRMLIDGAVEALSVDPEAVVLLLRLRGNSEVEKRALERRRRITRVVIELVSQAQEEGDIRDDVDASVVGRLLFGLVNSLAEWFRVGGRLGADDIARTLNLMFFEGVRTQR</sequence>
<dbReference type="InterPro" id="IPR036271">
    <property type="entry name" value="Tet_transcr_reg_TetR-rel_C_sf"/>
</dbReference>
<dbReference type="InterPro" id="IPR001647">
    <property type="entry name" value="HTH_TetR"/>
</dbReference>
<dbReference type="PRINTS" id="PR00455">
    <property type="entry name" value="HTHTETR"/>
</dbReference>
<evidence type="ECO:0000256" key="1">
    <source>
        <dbReference type="ARBA" id="ARBA00023015"/>
    </source>
</evidence>
<gene>
    <name evidence="7" type="ORF">H0194_05385</name>
</gene>
<keyword evidence="3" id="KW-0804">Transcription</keyword>
<dbReference type="EMBL" id="CP059404">
    <property type="protein sequence ID" value="QNE90394.1"/>
    <property type="molecule type" value="Genomic_DNA"/>
</dbReference>
<feature type="region of interest" description="Disordered" evidence="5">
    <location>
        <begin position="1"/>
        <end position="30"/>
    </location>
</feature>
<dbReference type="InterPro" id="IPR041490">
    <property type="entry name" value="KstR2_TetR_C"/>
</dbReference>
<evidence type="ECO:0000256" key="5">
    <source>
        <dbReference type="SAM" id="MobiDB-lite"/>
    </source>
</evidence>
<evidence type="ECO:0000313" key="8">
    <source>
        <dbReference type="Proteomes" id="UP000515743"/>
    </source>
</evidence>
<dbReference type="AlphaFoldDB" id="A0A7G7CS28"/>
<dbReference type="Pfam" id="PF00440">
    <property type="entry name" value="TetR_N"/>
    <property type="match status" value="1"/>
</dbReference>
<dbReference type="PANTHER" id="PTHR30055:SF234">
    <property type="entry name" value="HTH-TYPE TRANSCRIPTIONAL REGULATOR BETI"/>
    <property type="match status" value="1"/>
</dbReference>
<evidence type="ECO:0000313" key="7">
    <source>
        <dbReference type="EMBL" id="QNE90394.1"/>
    </source>
</evidence>
<organism evidence="7 8">
    <name type="scientific">Corynebacterium incognita</name>
    <dbReference type="NCBI Taxonomy" id="2754725"/>
    <lineage>
        <taxon>Bacteria</taxon>
        <taxon>Bacillati</taxon>
        <taxon>Actinomycetota</taxon>
        <taxon>Actinomycetes</taxon>
        <taxon>Mycobacteriales</taxon>
        <taxon>Corynebacteriaceae</taxon>
        <taxon>Corynebacterium</taxon>
    </lineage>
</organism>
<accession>A0A7G7CS28</accession>
<dbReference type="KEGG" id="cik:H0194_05385"/>
<feature type="domain" description="HTH tetR-type" evidence="6">
    <location>
        <begin position="26"/>
        <end position="86"/>
    </location>
</feature>
<keyword evidence="2 4" id="KW-0238">DNA-binding</keyword>
<dbReference type="SUPFAM" id="SSF46689">
    <property type="entry name" value="Homeodomain-like"/>
    <property type="match status" value="1"/>
</dbReference>
<dbReference type="RefSeq" id="WP_185176767.1">
    <property type="nucleotide sequence ID" value="NZ_CP059404.1"/>
</dbReference>
<dbReference type="PANTHER" id="PTHR30055">
    <property type="entry name" value="HTH-TYPE TRANSCRIPTIONAL REGULATOR RUTR"/>
    <property type="match status" value="1"/>
</dbReference>
<reference evidence="7 8" key="1">
    <citation type="submission" date="2020-07" db="EMBL/GenBank/DDBJ databases">
        <title>Complete genome and description of Corynebacterium incognita strain Marseille-Q3630 sp. nov.</title>
        <authorList>
            <person name="Boxberger M."/>
        </authorList>
    </citation>
    <scope>NUCLEOTIDE SEQUENCE [LARGE SCALE GENOMIC DNA]</scope>
    <source>
        <strain evidence="7 8">Marseille-Q3630</strain>
    </source>
</reference>
<evidence type="ECO:0000259" key="6">
    <source>
        <dbReference type="PROSITE" id="PS50977"/>
    </source>
</evidence>
<dbReference type="Gene3D" id="1.10.10.60">
    <property type="entry name" value="Homeodomain-like"/>
    <property type="match status" value="1"/>
</dbReference>
<keyword evidence="1" id="KW-0805">Transcription regulation</keyword>
<protein>
    <submittedName>
        <fullName evidence="7">TetR/AcrR family transcriptional regulator</fullName>
    </submittedName>
</protein>
<dbReference type="InterPro" id="IPR050109">
    <property type="entry name" value="HTH-type_TetR-like_transc_reg"/>
</dbReference>
<dbReference type="GO" id="GO:0000976">
    <property type="term" value="F:transcription cis-regulatory region binding"/>
    <property type="evidence" value="ECO:0007669"/>
    <property type="project" value="TreeGrafter"/>
</dbReference>
<dbReference type="GO" id="GO:0003700">
    <property type="term" value="F:DNA-binding transcription factor activity"/>
    <property type="evidence" value="ECO:0007669"/>
    <property type="project" value="TreeGrafter"/>
</dbReference>
<keyword evidence="8" id="KW-1185">Reference proteome</keyword>
<evidence type="ECO:0000256" key="3">
    <source>
        <dbReference type="ARBA" id="ARBA00023163"/>
    </source>
</evidence>
<dbReference type="Pfam" id="PF17932">
    <property type="entry name" value="TetR_C_24"/>
    <property type="match status" value="1"/>
</dbReference>
<proteinExistence type="predicted"/>
<evidence type="ECO:0000256" key="4">
    <source>
        <dbReference type="PROSITE-ProRule" id="PRU00335"/>
    </source>
</evidence>